<dbReference type="GO" id="GO:0030014">
    <property type="term" value="C:CCR4-NOT complex"/>
    <property type="evidence" value="ECO:0000318"/>
    <property type="project" value="GO_Central"/>
</dbReference>
<dbReference type="PANTHER" id="PTHR12603">
    <property type="entry name" value="CCR4-NOT TRANSCRIPTION COMPLEX RELATED"/>
    <property type="match status" value="1"/>
</dbReference>
<dbReference type="SUPFAM" id="SSF57850">
    <property type="entry name" value="RING/U-box"/>
    <property type="match status" value="1"/>
</dbReference>
<dbReference type="eggNOG" id="KOG2068">
    <property type="taxonomic scope" value="Eukaryota"/>
</dbReference>
<protein>
    <recommendedName>
        <fullName evidence="8">RING-type domain-containing protein</fullName>
    </recommendedName>
</protein>
<dbReference type="CDD" id="cd12438">
    <property type="entry name" value="RRM_CNOT4"/>
    <property type="match status" value="1"/>
</dbReference>
<dbReference type="FunFam" id="3.30.70.330:FF:000161">
    <property type="entry name" value="RNA binding (RRM/RBD/RNP motifs) family protein"/>
    <property type="match status" value="1"/>
</dbReference>
<dbReference type="InterPro" id="IPR012677">
    <property type="entry name" value="Nucleotide-bd_a/b_plait_sf"/>
</dbReference>
<accession>W1NJ07</accession>
<evidence type="ECO:0000256" key="3">
    <source>
        <dbReference type="SAM" id="MobiDB-lite"/>
    </source>
</evidence>
<dbReference type="InterPro" id="IPR035979">
    <property type="entry name" value="RBD_domain_sf"/>
</dbReference>
<feature type="domain" description="RRM" evidence="5">
    <location>
        <begin position="109"/>
        <end position="194"/>
    </location>
</feature>
<name>W1NJ07_AMBTC</name>
<feature type="domain" description="RING-type" evidence="4">
    <location>
        <begin position="9"/>
        <end position="57"/>
    </location>
</feature>
<sequence>MSDEGERTCPLCTEEMDLTDQQLKPCQCGYEICVWCWHHIMDMAEKDDTEGRCPACRTPYDKEKIVGMTVNCERMTELNHERKQKSQKAKSKNLEGRKHLSNVRVIQRNLVYIVGVPNNLADEEILERKEYFGQYGKVLKVSITRPAGGSQYSLNNTCSVYITYAKEEEAVRCIQAVHGFILDGKPLKACYGTTKYCHAWLRNMPCNNPDCLYLHDIGTQEDSFTKDEMVSNCARSQQLPSVSNHLQRRSGSVLPPPLDDFCCNPMATSGKPLVKPTGHTPVSHAKVSLSNGSAAKSSVLPAAASWGLRVVQGRAAAQVPVKLKPSICNGPSGVATSSVSAVHADQGDTPISSSESQAMQSNSILGSFESSKEHILRSYQTCVFDVAVEAASDALSDPTTSKLSPHSFSLQDKTGFTKLQASRDNEDIERESYGSSPDAAVNGCSAMEGHMQKLCYGMSSRNLKACVGSEKADVGNSVNSVSVYDYLCSTTQTPEIQVDDTQQDISRNDFEDLSSEPLRHDAKISKGLCFVEESSEKCADFYGQSSLGNEMDNDFQADGAHGFLNSEASSSLTYFPSSFSQLTAANHSTSGYWGPSTLSAICAEGVPQSSHHTEIDKPRSCATVQRDNIENPDLLSKLENCRSSHTSEGDIFDADRKGSVNTRESNIIENIFSLDFDPFDDPLSSPHDLVKLLLNDSDKKSGSSTQSAAWKPQYNNQSRFSFARQEDCINQSSDIRTLWGDSGHMQSRHFDQQETMESSETYLNKSLNGVSALENFDIFSSSRGYLSSNKVPVNSRSQISAPPGFSVPSHVPPPGFSSQERTDRPLDFTISSANQILENISTTRNIYTNSQLNVSHGSSGDVELIDPAIMAVGKGKLPLGVARNPTLDRRAPFIPQPSPLENDARFHLLMQNSISAHQQMRFPDSISDSFSNLTDPHLSSRFLEQSQAGLLSPFAQIPFQNPTRSSHVANSQWEDWRGVHPVRNGGLVDVTKNERHRYSKYFPAYEEHKLHMPGSGDVYNRAFEILKIAVLSSDVKTVFWQQMLGARLISADFLQLLTTSCSLRALGFGDYAACHRSFILNGVPAYVTGFLRFKVQTRFLRFKVQTRFLRFKVQVTGNRVSQRFQGDSEASGRLRGLRFQGDLEASGRLRGLRFQGDLEASGRLRGFGIGEEESS</sequence>
<dbReference type="InterPro" id="IPR003954">
    <property type="entry name" value="RRM_euk-type"/>
</dbReference>
<dbReference type="OMA" id="SERDLYM"/>
<keyword evidence="1" id="KW-0863">Zinc-finger</keyword>
<dbReference type="AlphaFoldDB" id="W1NJ07"/>
<evidence type="ECO:0008006" key="8">
    <source>
        <dbReference type="Google" id="ProtNLM"/>
    </source>
</evidence>
<evidence type="ECO:0000256" key="1">
    <source>
        <dbReference type="PROSITE-ProRule" id="PRU00175"/>
    </source>
</evidence>
<dbReference type="SMART" id="SM00360">
    <property type="entry name" value="RRM"/>
    <property type="match status" value="1"/>
</dbReference>
<organism evidence="6 7">
    <name type="scientific">Amborella trichopoda</name>
    <dbReference type="NCBI Taxonomy" id="13333"/>
    <lineage>
        <taxon>Eukaryota</taxon>
        <taxon>Viridiplantae</taxon>
        <taxon>Streptophyta</taxon>
        <taxon>Embryophyta</taxon>
        <taxon>Tracheophyta</taxon>
        <taxon>Spermatophyta</taxon>
        <taxon>Magnoliopsida</taxon>
        <taxon>Amborellales</taxon>
        <taxon>Amborellaceae</taxon>
        <taxon>Amborella</taxon>
    </lineage>
</organism>
<dbReference type="Gramene" id="ERM95747">
    <property type="protein sequence ID" value="ERM95747"/>
    <property type="gene ID" value="AMTR_s00023p00245540"/>
</dbReference>
<dbReference type="CDD" id="cd16618">
    <property type="entry name" value="mRING-HC-C4C4_CNOT4"/>
    <property type="match status" value="1"/>
</dbReference>
<dbReference type="InterPro" id="IPR000504">
    <property type="entry name" value="RRM_dom"/>
</dbReference>
<dbReference type="STRING" id="13333.W1NJ07"/>
<dbReference type="GO" id="GO:0004842">
    <property type="term" value="F:ubiquitin-protein transferase activity"/>
    <property type="evidence" value="ECO:0000318"/>
    <property type="project" value="GO_Central"/>
</dbReference>
<dbReference type="GO" id="GO:0003723">
    <property type="term" value="F:RNA binding"/>
    <property type="evidence" value="ECO:0007669"/>
    <property type="project" value="UniProtKB-UniRule"/>
</dbReference>
<evidence type="ECO:0000313" key="6">
    <source>
        <dbReference type="EMBL" id="ERM95747.1"/>
    </source>
</evidence>
<dbReference type="Proteomes" id="UP000017836">
    <property type="component" value="Unassembled WGS sequence"/>
</dbReference>
<evidence type="ECO:0000259" key="4">
    <source>
        <dbReference type="PROSITE" id="PS50089"/>
    </source>
</evidence>
<dbReference type="PROSITE" id="PS50089">
    <property type="entry name" value="ZF_RING_2"/>
    <property type="match status" value="1"/>
</dbReference>
<keyword evidence="1" id="KW-0862">Zinc</keyword>
<dbReference type="HOGENOM" id="CLU_012545_0_1_1"/>
<reference evidence="7" key="1">
    <citation type="journal article" date="2013" name="Science">
        <title>The Amborella genome and the evolution of flowering plants.</title>
        <authorList>
            <consortium name="Amborella Genome Project"/>
        </authorList>
    </citation>
    <scope>NUCLEOTIDE SEQUENCE [LARGE SCALE GENOMIC DNA]</scope>
</reference>
<evidence type="ECO:0000313" key="7">
    <source>
        <dbReference type="Proteomes" id="UP000017836"/>
    </source>
</evidence>
<keyword evidence="1" id="KW-0479">Metal-binding</keyword>
<keyword evidence="2" id="KW-0694">RNA-binding</keyword>
<dbReference type="InterPro" id="IPR039780">
    <property type="entry name" value="Mot2"/>
</dbReference>
<dbReference type="Gene3D" id="3.30.40.10">
    <property type="entry name" value="Zinc/RING finger domain, C3HC4 (zinc finger)"/>
    <property type="match status" value="1"/>
</dbReference>
<evidence type="ECO:0000259" key="5">
    <source>
        <dbReference type="PROSITE" id="PS50102"/>
    </source>
</evidence>
<proteinExistence type="predicted"/>
<dbReference type="InterPro" id="IPR001841">
    <property type="entry name" value="Znf_RING"/>
</dbReference>
<keyword evidence="7" id="KW-1185">Reference proteome</keyword>
<dbReference type="Pfam" id="PF14570">
    <property type="entry name" value="zf-RING_4"/>
    <property type="match status" value="1"/>
</dbReference>
<dbReference type="Gene3D" id="3.30.70.330">
    <property type="match status" value="1"/>
</dbReference>
<dbReference type="InterPro" id="IPR034261">
    <property type="entry name" value="CNOT4_RRM"/>
</dbReference>
<dbReference type="SMART" id="SM00361">
    <property type="entry name" value="RRM_1"/>
    <property type="match status" value="1"/>
</dbReference>
<dbReference type="GO" id="GO:0008270">
    <property type="term" value="F:zinc ion binding"/>
    <property type="evidence" value="ECO:0007669"/>
    <property type="project" value="UniProtKB-KW"/>
</dbReference>
<dbReference type="PANTHER" id="PTHR12603:SF36">
    <property type="entry name" value="RNA BINDING (RRM_RBD_RNP MOTIFS) FAMILY PROTEIN"/>
    <property type="match status" value="1"/>
</dbReference>
<feature type="region of interest" description="Disordered" evidence="3">
    <location>
        <begin position="794"/>
        <end position="822"/>
    </location>
</feature>
<gene>
    <name evidence="6" type="ORF">AMTR_s00023p00245540</name>
</gene>
<dbReference type="GO" id="GO:0016567">
    <property type="term" value="P:protein ubiquitination"/>
    <property type="evidence" value="ECO:0000318"/>
    <property type="project" value="GO_Central"/>
</dbReference>
<dbReference type="EMBL" id="KI397474">
    <property type="protein sequence ID" value="ERM95747.1"/>
    <property type="molecule type" value="Genomic_DNA"/>
</dbReference>
<dbReference type="PROSITE" id="PS50102">
    <property type="entry name" value="RRM"/>
    <property type="match status" value="1"/>
</dbReference>
<dbReference type="Pfam" id="PF00076">
    <property type="entry name" value="RRM_1"/>
    <property type="match status" value="1"/>
</dbReference>
<evidence type="ECO:0000256" key="2">
    <source>
        <dbReference type="PROSITE-ProRule" id="PRU00176"/>
    </source>
</evidence>
<dbReference type="InterPro" id="IPR039515">
    <property type="entry name" value="NOT4_mRING-HC-C4C4"/>
</dbReference>
<dbReference type="InterPro" id="IPR013083">
    <property type="entry name" value="Znf_RING/FYVE/PHD"/>
</dbReference>
<dbReference type="SUPFAM" id="SSF54928">
    <property type="entry name" value="RNA-binding domain, RBD"/>
    <property type="match status" value="1"/>
</dbReference>